<dbReference type="RefSeq" id="WP_185059775.1">
    <property type="nucleotide sequence ID" value="NZ_BAABJP010000037.1"/>
</dbReference>
<dbReference type="Gene3D" id="3.30.530.20">
    <property type="match status" value="1"/>
</dbReference>
<dbReference type="EMBL" id="BAABJP010000037">
    <property type="protein sequence ID" value="GAA5167015.1"/>
    <property type="molecule type" value="Genomic_DNA"/>
</dbReference>
<dbReference type="InterPro" id="IPR019587">
    <property type="entry name" value="Polyketide_cyclase/dehydratase"/>
</dbReference>
<keyword evidence="2" id="KW-1185">Reference proteome</keyword>
<accession>A0ABP9QTQ0</accession>
<organism evidence="1 2">
    <name type="scientific">Pseudonocardia eucalypti</name>
    <dbReference type="NCBI Taxonomy" id="648755"/>
    <lineage>
        <taxon>Bacteria</taxon>
        <taxon>Bacillati</taxon>
        <taxon>Actinomycetota</taxon>
        <taxon>Actinomycetes</taxon>
        <taxon>Pseudonocardiales</taxon>
        <taxon>Pseudonocardiaceae</taxon>
        <taxon>Pseudonocardia</taxon>
    </lineage>
</organism>
<comment type="caution">
    <text evidence="1">The sequence shown here is derived from an EMBL/GenBank/DDBJ whole genome shotgun (WGS) entry which is preliminary data.</text>
</comment>
<proteinExistence type="predicted"/>
<evidence type="ECO:0008006" key="3">
    <source>
        <dbReference type="Google" id="ProtNLM"/>
    </source>
</evidence>
<dbReference type="Proteomes" id="UP001428817">
    <property type="component" value="Unassembled WGS sequence"/>
</dbReference>
<gene>
    <name evidence="1" type="ORF">GCM10023321_59020</name>
</gene>
<sequence>MTRTVAVPKPLDAVTDRLAGFHNVTVWHPRAVCSVRLDTGPARVGSCWRVWLRGSRARFAVVYTLVRRGRHWITLTARRGLFTVTLDYACTDLDDATEVHVCVRCVLRGPAILLRPLLTGTFTALAHNAIAELGRDLAD</sequence>
<dbReference type="SUPFAM" id="SSF55961">
    <property type="entry name" value="Bet v1-like"/>
    <property type="match status" value="1"/>
</dbReference>
<dbReference type="Pfam" id="PF10604">
    <property type="entry name" value="Polyketide_cyc2"/>
    <property type="match status" value="1"/>
</dbReference>
<evidence type="ECO:0000313" key="1">
    <source>
        <dbReference type="EMBL" id="GAA5167015.1"/>
    </source>
</evidence>
<dbReference type="InterPro" id="IPR023393">
    <property type="entry name" value="START-like_dom_sf"/>
</dbReference>
<name>A0ABP9QTQ0_9PSEU</name>
<reference evidence="2" key="1">
    <citation type="journal article" date="2019" name="Int. J. Syst. Evol. Microbiol.">
        <title>The Global Catalogue of Microorganisms (GCM) 10K type strain sequencing project: providing services to taxonomists for standard genome sequencing and annotation.</title>
        <authorList>
            <consortium name="The Broad Institute Genomics Platform"/>
            <consortium name="The Broad Institute Genome Sequencing Center for Infectious Disease"/>
            <person name="Wu L."/>
            <person name="Ma J."/>
        </authorList>
    </citation>
    <scope>NUCLEOTIDE SEQUENCE [LARGE SCALE GENOMIC DNA]</scope>
    <source>
        <strain evidence="2">JCM 18303</strain>
    </source>
</reference>
<protein>
    <recommendedName>
        <fullName evidence="3">Polyketide cyclase / dehydrase and lipid transport</fullName>
    </recommendedName>
</protein>
<evidence type="ECO:0000313" key="2">
    <source>
        <dbReference type="Proteomes" id="UP001428817"/>
    </source>
</evidence>